<reference evidence="3" key="1">
    <citation type="submission" date="2021-05" db="EMBL/GenBank/DDBJ databases">
        <title>Energy efficiency and biological interactions define the core microbiome of deep oligotrophic groundwater.</title>
        <authorList>
            <person name="Mehrshad M."/>
            <person name="Lopez-Fernandez M."/>
            <person name="Bell E."/>
            <person name="Bernier-Latmani R."/>
            <person name="Bertilsson S."/>
            <person name="Dopson M."/>
        </authorList>
    </citation>
    <scope>NUCLEOTIDE SEQUENCE</scope>
    <source>
        <strain evidence="3">Modern_marine.mb.64</strain>
    </source>
</reference>
<organism evidence="3 4">
    <name type="scientific">Eiseniibacteriota bacterium</name>
    <dbReference type="NCBI Taxonomy" id="2212470"/>
    <lineage>
        <taxon>Bacteria</taxon>
        <taxon>Candidatus Eiseniibacteriota</taxon>
    </lineage>
</organism>
<sequence>MSFRTSTAVLLAVVLCLATAVFSVMAMETGRPASATPLGENAIQTPGDTKEAVIDLDSGGLRLDVGDPVDPDEVLIAAADYLKAMQADVTDDNAGNGTDGFDETPDDPDDAGWDWRVTSPPAPFHHTTAASSSNLYGATGQGLYYAYLLTSDATYFTALTDAADVMIADPGIRSGADLKFLLNYNTLPGVSGTAYKDAAKAKFDARIATYGSAQALAEYIRDFRGISNGYPNGIIAWDIGIWAVVAAMLENEYPSDPYDYAAAGVAIAEVIYQDSFNDTPGYFDIDDDDGWDPTYSDVNFYWYNLGITGLIDAFDATGVHTVEIPGLISRLLDGQYASGAISYCYGANTDDEDWQSTAYAATTLASYDQAAYQNEINAMCYWLGITQDASGGFVYSSGNHYPEVCGEIAAALYFGEAPTVTPEPPTPGCVSTIDPCIVVPFNISRTDDEDIRGYSVTFTISSELALCNGSVFTDIQQGTYLNSVAGTHYEVTNNGAGSYTVDCAILGGTCGATDPTGTLFSVNLTASGADGIGTIAINNILLRNCTNGAITSSFGGPAAITVDTAGPVAVTDVLSVQEKSGNGSDGRTNITVSFTEPGDANEVEVWRAPYGDYPEYDDGTGTVPTAPSYSDPPPTPWVKTTLNATGQSDKPPTRDFWYYVVFTKDNCGNISAISNMTGGTLNYHLGDISPSPTGDNEVKTVDISGLSATYGLSHGDGGYSNYADVGPTTNFTVDARPTTDNIINFEDLMMFAINFNTVSFTGGSQLAEVPKGGLKPASLALQMDQHSLLPGSDIQVRLLLSDNTIEVKGIHTQIDFDSATLELLGIEEGSLLSEQGSMIFFKDLPADKGVVIDAAVLGEGEALNGSGEVAILYFRVRTPGARPSLSVAELRGRWNQPLGISETALEAKEDGDVRPLAIGSECRFLGARPNPFGGATVVMFDLPAADQVALKIYDVKGRLVRTLADGVLAAGRHNVTWDGRGNDGRKVGGGMYLCTFQTTSQQASGKLFRVN</sequence>
<feature type="chain" id="PRO_5037163250" description="FlgD/Vpr Ig-like domain-containing protein" evidence="1">
    <location>
        <begin position="27"/>
        <end position="1011"/>
    </location>
</feature>
<evidence type="ECO:0000259" key="2">
    <source>
        <dbReference type="Pfam" id="PF13860"/>
    </source>
</evidence>
<dbReference type="AlphaFoldDB" id="A0A948RYA8"/>
<name>A0A948RYA8_UNCEI</name>
<dbReference type="InterPro" id="IPR008965">
    <property type="entry name" value="CBM2/CBM3_carb-bd_dom_sf"/>
</dbReference>
<dbReference type="GO" id="GO:0000272">
    <property type="term" value="P:polysaccharide catabolic process"/>
    <property type="evidence" value="ECO:0007669"/>
    <property type="project" value="InterPro"/>
</dbReference>
<dbReference type="GO" id="GO:0030246">
    <property type="term" value="F:carbohydrate binding"/>
    <property type="evidence" value="ECO:0007669"/>
    <property type="project" value="InterPro"/>
</dbReference>
<dbReference type="Proteomes" id="UP000777784">
    <property type="component" value="Unassembled WGS sequence"/>
</dbReference>
<proteinExistence type="predicted"/>
<evidence type="ECO:0000313" key="4">
    <source>
        <dbReference type="Proteomes" id="UP000777784"/>
    </source>
</evidence>
<evidence type="ECO:0000256" key="1">
    <source>
        <dbReference type="SAM" id="SignalP"/>
    </source>
</evidence>
<comment type="caution">
    <text evidence="3">The sequence shown here is derived from an EMBL/GenBank/DDBJ whole genome shotgun (WGS) entry which is preliminary data.</text>
</comment>
<dbReference type="EMBL" id="JAHJDP010000118">
    <property type="protein sequence ID" value="MBU2693260.1"/>
    <property type="molecule type" value="Genomic_DNA"/>
</dbReference>
<feature type="domain" description="FlgD/Vpr Ig-like" evidence="2">
    <location>
        <begin position="943"/>
        <end position="1000"/>
    </location>
</feature>
<feature type="signal peptide" evidence="1">
    <location>
        <begin position="1"/>
        <end position="26"/>
    </location>
</feature>
<dbReference type="Gene3D" id="1.10.1330.10">
    <property type="entry name" value="Dockerin domain"/>
    <property type="match status" value="1"/>
</dbReference>
<dbReference type="InterPro" id="IPR025965">
    <property type="entry name" value="FlgD/Vpr_Ig-like"/>
</dbReference>
<dbReference type="SUPFAM" id="SSF49384">
    <property type="entry name" value="Carbohydrate-binding domain"/>
    <property type="match status" value="1"/>
</dbReference>
<dbReference type="InterPro" id="IPR036439">
    <property type="entry name" value="Dockerin_dom_sf"/>
</dbReference>
<dbReference type="Pfam" id="PF13860">
    <property type="entry name" value="FlgD_ig"/>
    <property type="match status" value="1"/>
</dbReference>
<gene>
    <name evidence="3" type="ORF">KJ970_20270</name>
</gene>
<dbReference type="SUPFAM" id="SSF48239">
    <property type="entry name" value="Terpenoid cyclases/Protein prenyltransferases"/>
    <property type="match status" value="1"/>
</dbReference>
<dbReference type="InterPro" id="IPR008930">
    <property type="entry name" value="Terpenoid_cyclase/PrenylTrfase"/>
</dbReference>
<keyword evidence="1" id="KW-0732">Signal</keyword>
<dbReference type="Gene3D" id="2.60.40.680">
    <property type="match status" value="1"/>
</dbReference>
<dbReference type="Gene3D" id="2.60.40.4070">
    <property type="match status" value="1"/>
</dbReference>
<evidence type="ECO:0000313" key="3">
    <source>
        <dbReference type="EMBL" id="MBU2693260.1"/>
    </source>
</evidence>
<accession>A0A948RYA8</accession>
<protein>
    <recommendedName>
        <fullName evidence="2">FlgD/Vpr Ig-like domain-containing protein</fullName>
    </recommendedName>
</protein>